<dbReference type="PANTHER" id="PTHR43393:SF2">
    <property type="entry name" value="CYTOKININ RIBOSIDE 5'-MONOPHOSPHATE PHOSPHORIBOHYDROLASE"/>
    <property type="match status" value="1"/>
</dbReference>
<dbReference type="EMBL" id="VYDO01000253">
    <property type="protein sequence ID" value="MYG38875.1"/>
    <property type="molecule type" value="Genomic_DNA"/>
</dbReference>
<dbReference type="NCBIfam" id="TIGR00730">
    <property type="entry name" value="Rossman fold protein, TIGR00730 family"/>
    <property type="match status" value="1"/>
</dbReference>
<dbReference type="Gene3D" id="3.40.50.450">
    <property type="match status" value="1"/>
</dbReference>
<proteinExistence type="predicted"/>
<dbReference type="InterPro" id="IPR052341">
    <property type="entry name" value="LOG_family_nucleotidases"/>
</dbReference>
<name>A0A6B1FAU8_9SYNE</name>
<dbReference type="SUPFAM" id="SSF102405">
    <property type="entry name" value="MCP/YpsA-like"/>
    <property type="match status" value="1"/>
</dbReference>
<dbReference type="GO" id="GO:0009691">
    <property type="term" value="P:cytokinin biosynthetic process"/>
    <property type="evidence" value="ECO:0007669"/>
    <property type="project" value="InterPro"/>
</dbReference>
<dbReference type="GO" id="GO:0016787">
    <property type="term" value="F:hydrolase activity"/>
    <property type="evidence" value="ECO:0007669"/>
    <property type="project" value="InterPro"/>
</dbReference>
<comment type="caution">
    <text evidence="1">The sequence shown here is derived from an EMBL/GenBank/DDBJ whole genome shotgun (WGS) entry which is preliminary data.</text>
</comment>
<dbReference type="InterPro" id="IPR031100">
    <property type="entry name" value="LOG_fam"/>
</dbReference>
<organism evidence="1">
    <name type="scientific">Synechococcus sp. SB0676_bin_10</name>
    <dbReference type="NCBI Taxonomy" id="2604869"/>
    <lineage>
        <taxon>Bacteria</taxon>
        <taxon>Bacillati</taxon>
        <taxon>Cyanobacteriota</taxon>
        <taxon>Cyanophyceae</taxon>
        <taxon>Synechococcales</taxon>
        <taxon>Synechococcaceae</taxon>
        <taxon>Synechococcus</taxon>
    </lineage>
</organism>
<gene>
    <name evidence="1" type="ORF">F4162_07925</name>
</gene>
<sequence>MVSGWIRWWGLSPRPRYPTPLTSTSTDSCAPLTAGPSPLRQRILELADQLAVHGHGELVEGMVGHLVAISHVTQEQSDWALLHGALADVRDGLRVFSPHRYRRKVGVVGSARVPEDSAVYQQAVDLSRQLAASGFEVITGAGEGVMEAANRGAGRDNSYGLNIQLPFEFTPNRYIDPRNKLVFFRYFFTRKHFLVRESDALVAMPGGVGTLDELFEVLTLIQTAKTAPIPVVLLAPDGDDYWQRWKRYMVKSVEERGMVSPADAQIYDQASSVEDAVGVIRRFYRIFHRCRFLDGERLQLLLHGAPTAEQLKAMNHMFPDLLHGGTIEPFTHRSEQGVVPGLQFHFDHRCMGRLYGLIRHLNDLPLTGDPRLEHPEQRQ</sequence>
<evidence type="ECO:0000313" key="1">
    <source>
        <dbReference type="EMBL" id="MYG38875.1"/>
    </source>
</evidence>
<protein>
    <submittedName>
        <fullName evidence="1">TIGR00730 family Rossman fold protein</fullName>
    </submittedName>
</protein>
<accession>A0A6B1FAU8</accession>
<dbReference type="PANTHER" id="PTHR43393">
    <property type="entry name" value="CYTOKININ RIBOSIDE 5'-MONOPHOSPHATE PHOSPHORIBOHYDROLASE"/>
    <property type="match status" value="1"/>
</dbReference>
<dbReference type="GO" id="GO:0005829">
    <property type="term" value="C:cytosol"/>
    <property type="evidence" value="ECO:0007669"/>
    <property type="project" value="TreeGrafter"/>
</dbReference>
<reference evidence="1" key="1">
    <citation type="submission" date="2019-09" db="EMBL/GenBank/DDBJ databases">
        <title>Characterisation of the sponge microbiome using genome-centric metagenomics.</title>
        <authorList>
            <person name="Engelberts J.P."/>
            <person name="Robbins S.J."/>
            <person name="De Goeij J.M."/>
            <person name="Aranda M."/>
            <person name="Bell S.C."/>
            <person name="Webster N.S."/>
        </authorList>
    </citation>
    <scope>NUCLEOTIDE SEQUENCE</scope>
    <source>
        <strain evidence="1">SB0676_bin_10</strain>
    </source>
</reference>
<dbReference type="Pfam" id="PF03641">
    <property type="entry name" value="Lysine_decarbox"/>
    <property type="match status" value="1"/>
</dbReference>
<dbReference type="InterPro" id="IPR005269">
    <property type="entry name" value="LOG"/>
</dbReference>
<dbReference type="AlphaFoldDB" id="A0A6B1FAU8"/>